<dbReference type="Proteomes" id="UP000248349">
    <property type="component" value="Unassembled WGS sequence"/>
</dbReference>
<feature type="compositionally biased region" description="Polar residues" evidence="1">
    <location>
        <begin position="393"/>
        <end position="404"/>
    </location>
</feature>
<protein>
    <submittedName>
        <fullName evidence="2">Uncharacterized protein</fullName>
    </submittedName>
</protein>
<dbReference type="AlphaFoldDB" id="A0A318ZNT1"/>
<dbReference type="EMBL" id="KZ821219">
    <property type="protein sequence ID" value="PYH49281.1"/>
    <property type="molecule type" value="Genomic_DNA"/>
</dbReference>
<name>A0A318ZNT1_9EURO</name>
<dbReference type="GeneID" id="37077438"/>
<gene>
    <name evidence="2" type="ORF">BP01DRAFT_362236</name>
</gene>
<feature type="compositionally biased region" description="Basic and acidic residues" evidence="1">
    <location>
        <begin position="364"/>
        <end position="376"/>
    </location>
</feature>
<evidence type="ECO:0000256" key="1">
    <source>
        <dbReference type="SAM" id="MobiDB-lite"/>
    </source>
</evidence>
<feature type="compositionally biased region" description="Polar residues" evidence="1">
    <location>
        <begin position="437"/>
        <end position="448"/>
    </location>
</feature>
<reference evidence="2 3" key="1">
    <citation type="submission" date="2016-12" db="EMBL/GenBank/DDBJ databases">
        <title>The genomes of Aspergillus section Nigri reveals drivers in fungal speciation.</title>
        <authorList>
            <consortium name="DOE Joint Genome Institute"/>
            <person name="Vesth T.C."/>
            <person name="Nybo J."/>
            <person name="Theobald S."/>
            <person name="Brandl J."/>
            <person name="Frisvad J.C."/>
            <person name="Nielsen K.F."/>
            <person name="Lyhne E.K."/>
            <person name="Kogle M.E."/>
            <person name="Kuo A."/>
            <person name="Riley R."/>
            <person name="Clum A."/>
            <person name="Nolan M."/>
            <person name="Lipzen A."/>
            <person name="Salamov A."/>
            <person name="Henrissat B."/>
            <person name="Wiebenga A."/>
            <person name="De Vries R.P."/>
            <person name="Grigoriev I.V."/>
            <person name="Mortensen U.H."/>
            <person name="Andersen M.R."/>
            <person name="Baker S.E."/>
        </authorList>
    </citation>
    <scope>NUCLEOTIDE SEQUENCE [LARGE SCALE GENOMIC DNA]</scope>
    <source>
        <strain evidence="2 3">JOP 1030-1</strain>
    </source>
</reference>
<dbReference type="OrthoDB" id="4489040at2759"/>
<evidence type="ECO:0000313" key="3">
    <source>
        <dbReference type="Proteomes" id="UP000248349"/>
    </source>
</evidence>
<feature type="region of interest" description="Disordered" evidence="1">
    <location>
        <begin position="293"/>
        <end position="452"/>
    </location>
</feature>
<sequence>MVFPFEDLPATTQIEQITLMLNEAGIKHIVWTGSVLRLYGVERTELHLPHYLEFVVEDASLPLAVQVLYERGFSRGLTQTCGRSVGPDNVGTELIHLTTGGRHHLDLLLHAYSKVIGRQEETVPEPESPMWMSGEDQGSLPSMVLSELPLLKPVFYIQMHLLQWARRWCLGPEESYHWFMGARVLDHLISQNVKPEVVGYELCEPLMNGVWRAVHNREAFDEVDMYVQRMAQALIREDLLIPLRAPHWPEQMVREVDGGGLVAAGLHGSARYSTAGTFGDSYYDTIANTSVEDTGSAVTTEPTSSVAAERAGQDNHNPTATTNIGDDPVARGAAVQVPRSREQVAAPQPIVDDGAGEPFVPETPPKEEPMPERAADDSPAQTRVADDADTPVAASTPTAKTPESSDAKDEEDANGKTPTGHPPTEAEAHPVLPAASLSHNSLPATESCSGVAVTTPEDTSMIDAELCQSCRKDRDCADCGRLADE</sequence>
<feature type="compositionally biased region" description="Polar residues" evidence="1">
    <location>
        <begin position="293"/>
        <end position="306"/>
    </location>
</feature>
<keyword evidence="3" id="KW-1185">Reference proteome</keyword>
<feature type="compositionally biased region" description="Polar residues" evidence="1">
    <location>
        <begin position="314"/>
        <end position="324"/>
    </location>
</feature>
<accession>A0A318ZNT1</accession>
<proteinExistence type="predicted"/>
<organism evidence="2 3">
    <name type="scientific">Aspergillus saccharolyticus JOP 1030-1</name>
    <dbReference type="NCBI Taxonomy" id="1450539"/>
    <lineage>
        <taxon>Eukaryota</taxon>
        <taxon>Fungi</taxon>
        <taxon>Dikarya</taxon>
        <taxon>Ascomycota</taxon>
        <taxon>Pezizomycotina</taxon>
        <taxon>Eurotiomycetes</taxon>
        <taxon>Eurotiomycetidae</taxon>
        <taxon>Eurotiales</taxon>
        <taxon>Aspergillaceae</taxon>
        <taxon>Aspergillus</taxon>
        <taxon>Aspergillus subgen. Circumdati</taxon>
    </lineage>
</organism>
<dbReference type="RefSeq" id="XP_025435263.1">
    <property type="nucleotide sequence ID" value="XM_025576210.1"/>
</dbReference>
<evidence type="ECO:0000313" key="2">
    <source>
        <dbReference type="EMBL" id="PYH49281.1"/>
    </source>
</evidence>